<evidence type="ECO:0000256" key="7">
    <source>
        <dbReference type="HAMAP-Rule" id="MF_00083"/>
    </source>
</evidence>
<dbReference type="PATRIC" id="fig|1429043.3.peg.224"/>
<dbReference type="GO" id="GO:0004045">
    <property type="term" value="F:peptidyl-tRNA hydrolase activity"/>
    <property type="evidence" value="ECO:0007669"/>
    <property type="project" value="UniProtKB-UniRule"/>
</dbReference>
<dbReference type="PANTHER" id="PTHR17224">
    <property type="entry name" value="PEPTIDYL-TRNA HYDROLASE"/>
    <property type="match status" value="1"/>
</dbReference>
<dbReference type="Gene3D" id="3.40.50.1470">
    <property type="entry name" value="Peptidyl-tRNA hydrolase"/>
    <property type="match status" value="1"/>
</dbReference>
<dbReference type="PROSITE" id="PS01196">
    <property type="entry name" value="PEPT_TRNA_HYDROL_2"/>
    <property type="match status" value="1"/>
</dbReference>
<accession>A0A0D2K2N8</accession>
<proteinExistence type="inferred from homology"/>
<evidence type="ECO:0000256" key="4">
    <source>
        <dbReference type="ARBA" id="ARBA00022884"/>
    </source>
</evidence>
<comment type="function">
    <text evidence="7">Catalyzes the release of premature peptidyl moieties from peptidyl-tRNA molecules trapped in stalled 50S ribosomal subunits, and thus maintains levels of free tRNAs and 50S ribosomes.</text>
</comment>
<reference evidence="8 9" key="1">
    <citation type="submission" date="2013-11" db="EMBL/GenBank/DDBJ databases">
        <title>Metagenomic analysis of a methanogenic consortium involved in long chain n-alkane degradation.</title>
        <authorList>
            <person name="Davidova I.A."/>
            <person name="Callaghan A.V."/>
            <person name="Wawrik B."/>
            <person name="Pruitt S."/>
            <person name="Marks C."/>
            <person name="Duncan K.E."/>
            <person name="Suflita J.M."/>
        </authorList>
    </citation>
    <scope>NUCLEOTIDE SEQUENCE [LARGE SCALE GENOMIC DNA]</scope>
    <source>
        <strain evidence="8 9">SPR</strain>
    </source>
</reference>
<gene>
    <name evidence="7" type="primary">pth</name>
    <name evidence="8" type="ORF">X474_01055</name>
</gene>
<dbReference type="PANTHER" id="PTHR17224:SF1">
    <property type="entry name" value="PEPTIDYL-TRNA HYDROLASE"/>
    <property type="match status" value="1"/>
</dbReference>
<dbReference type="CDD" id="cd00462">
    <property type="entry name" value="PTH"/>
    <property type="match status" value="1"/>
</dbReference>
<evidence type="ECO:0000256" key="1">
    <source>
        <dbReference type="ARBA" id="ARBA00013260"/>
    </source>
</evidence>
<evidence type="ECO:0000256" key="5">
    <source>
        <dbReference type="ARBA" id="ARBA00038063"/>
    </source>
</evidence>
<evidence type="ECO:0000256" key="3">
    <source>
        <dbReference type="ARBA" id="ARBA00022801"/>
    </source>
</evidence>
<dbReference type="NCBIfam" id="TIGR00447">
    <property type="entry name" value="pth"/>
    <property type="match status" value="1"/>
</dbReference>
<dbReference type="InterPro" id="IPR036416">
    <property type="entry name" value="Pept_tRNA_hydro_sf"/>
</dbReference>
<evidence type="ECO:0000313" key="8">
    <source>
        <dbReference type="EMBL" id="KIX15895.1"/>
    </source>
</evidence>
<comment type="similarity">
    <text evidence="5 7">Belongs to the PTH family.</text>
</comment>
<comment type="caution">
    <text evidence="8">The sequence shown here is derived from an EMBL/GenBank/DDBJ whole genome shotgun (WGS) entry which is preliminary data.</text>
</comment>
<dbReference type="EC" id="3.1.1.29" evidence="1 7"/>
<feature type="site" description="Stabilizes the basic form of H active site to accept a proton" evidence="7">
    <location>
        <position position="94"/>
    </location>
</feature>
<name>A0A0D2K2N8_9BACT</name>
<dbReference type="Pfam" id="PF01195">
    <property type="entry name" value="Pept_tRNA_hydro"/>
    <property type="match status" value="1"/>
</dbReference>
<dbReference type="InParanoid" id="A0A0D2K2N8"/>
<comment type="subunit">
    <text evidence="7">Monomer.</text>
</comment>
<dbReference type="EMBL" id="AZAC01000001">
    <property type="protein sequence ID" value="KIX15895.1"/>
    <property type="molecule type" value="Genomic_DNA"/>
</dbReference>
<dbReference type="HAMAP" id="MF_00083">
    <property type="entry name" value="Pept_tRNA_hydro_bact"/>
    <property type="match status" value="1"/>
</dbReference>
<keyword evidence="9" id="KW-1185">Reference proteome</keyword>
<dbReference type="GO" id="GO:0072344">
    <property type="term" value="P:rescue of stalled ribosome"/>
    <property type="evidence" value="ECO:0007669"/>
    <property type="project" value="UniProtKB-UniRule"/>
</dbReference>
<keyword evidence="4 7" id="KW-0694">RNA-binding</keyword>
<dbReference type="GO" id="GO:0006515">
    <property type="term" value="P:protein quality control for misfolded or incompletely synthesized proteins"/>
    <property type="evidence" value="ECO:0007669"/>
    <property type="project" value="UniProtKB-UniRule"/>
</dbReference>
<feature type="binding site" evidence="7">
    <location>
        <position position="67"/>
    </location>
    <ligand>
        <name>tRNA</name>
        <dbReference type="ChEBI" id="CHEBI:17843"/>
    </ligand>
</feature>
<dbReference type="STRING" id="1429043.X474_01055"/>
<dbReference type="AlphaFoldDB" id="A0A0D2K2N8"/>
<feature type="binding site" evidence="7">
    <location>
        <position position="69"/>
    </location>
    <ligand>
        <name>tRNA</name>
        <dbReference type="ChEBI" id="CHEBI:17843"/>
    </ligand>
</feature>
<evidence type="ECO:0000313" key="9">
    <source>
        <dbReference type="Proteomes" id="UP000032233"/>
    </source>
</evidence>
<protein>
    <recommendedName>
        <fullName evidence="6 7">Peptidyl-tRNA hydrolase</fullName>
        <shortName evidence="7">Pth</shortName>
        <ecNumber evidence="1 7">3.1.1.29</ecNumber>
    </recommendedName>
</protein>
<comment type="function">
    <text evidence="7">Hydrolyzes ribosome-free peptidyl-tRNAs (with 1 or more amino acids incorporated), which drop off the ribosome during protein synthesis, or as a result of ribosome stalling.</text>
</comment>
<comment type="catalytic activity">
    <reaction evidence="7">
        <text>an N-acyl-L-alpha-aminoacyl-tRNA + H2O = an N-acyl-L-amino acid + a tRNA + H(+)</text>
        <dbReference type="Rhea" id="RHEA:54448"/>
        <dbReference type="Rhea" id="RHEA-COMP:10123"/>
        <dbReference type="Rhea" id="RHEA-COMP:13883"/>
        <dbReference type="ChEBI" id="CHEBI:15377"/>
        <dbReference type="ChEBI" id="CHEBI:15378"/>
        <dbReference type="ChEBI" id="CHEBI:59874"/>
        <dbReference type="ChEBI" id="CHEBI:78442"/>
        <dbReference type="ChEBI" id="CHEBI:138191"/>
        <dbReference type="EC" id="3.1.1.29"/>
    </reaction>
</comment>
<evidence type="ECO:0000256" key="6">
    <source>
        <dbReference type="ARBA" id="ARBA00050038"/>
    </source>
</evidence>
<dbReference type="Proteomes" id="UP000032233">
    <property type="component" value="Unassembled WGS sequence"/>
</dbReference>
<organism evidence="8 9">
    <name type="scientific">Dethiosulfatarculus sandiegensis</name>
    <dbReference type="NCBI Taxonomy" id="1429043"/>
    <lineage>
        <taxon>Bacteria</taxon>
        <taxon>Pseudomonadati</taxon>
        <taxon>Thermodesulfobacteriota</taxon>
        <taxon>Desulfarculia</taxon>
        <taxon>Desulfarculales</taxon>
        <taxon>Desulfarculaceae</taxon>
        <taxon>Dethiosulfatarculus</taxon>
    </lineage>
</organism>
<dbReference type="GO" id="GO:0005737">
    <property type="term" value="C:cytoplasm"/>
    <property type="evidence" value="ECO:0007669"/>
    <property type="project" value="UniProtKB-SubCell"/>
</dbReference>
<evidence type="ECO:0000256" key="2">
    <source>
        <dbReference type="ARBA" id="ARBA00022555"/>
    </source>
</evidence>
<feature type="active site" description="Proton acceptor" evidence="7">
    <location>
        <position position="17"/>
    </location>
</feature>
<keyword evidence="7" id="KW-0963">Cytoplasm</keyword>
<dbReference type="FunFam" id="3.40.50.1470:FF:000001">
    <property type="entry name" value="Peptidyl-tRNA hydrolase"/>
    <property type="match status" value="1"/>
</dbReference>
<dbReference type="SUPFAM" id="SSF53178">
    <property type="entry name" value="Peptidyl-tRNA hydrolase-like"/>
    <property type="match status" value="1"/>
</dbReference>
<feature type="binding site" evidence="7">
    <location>
        <position position="12"/>
    </location>
    <ligand>
        <name>tRNA</name>
        <dbReference type="ChEBI" id="CHEBI:17843"/>
    </ligand>
</feature>
<dbReference type="FunCoup" id="A0A0D2K2N8">
    <property type="interactions" value="389"/>
</dbReference>
<feature type="site" description="Discriminates between blocked and unblocked aminoacyl-tRNA" evidence="7">
    <location>
        <position position="7"/>
    </location>
</feature>
<dbReference type="InterPro" id="IPR018171">
    <property type="entry name" value="Pept_tRNA_hydro_CS"/>
</dbReference>
<keyword evidence="3 7" id="KW-0378">Hydrolase</keyword>
<dbReference type="InterPro" id="IPR001328">
    <property type="entry name" value="Pept_tRNA_hydro"/>
</dbReference>
<keyword evidence="2 7" id="KW-0820">tRNA-binding</keyword>
<feature type="binding site" evidence="7">
    <location>
        <position position="115"/>
    </location>
    <ligand>
        <name>tRNA</name>
        <dbReference type="ChEBI" id="CHEBI:17843"/>
    </ligand>
</feature>
<sequence length="194" mass="21429">MVLGLGNPGAGYDGTRHNLGYDVVAEFARRHGVQLSKGGLRQRKFRSLWGRQRVLGRPVILAQPQTFMNLSGEAAAAITGFFELTPDQVICVHDDLDLDLGRVKIARKGSAAGHNGIKSLIKHLSTDHFCRLKVGIGRPRYSEPIEQYVLNSFYADQRDLVSKVIGRAADCLEVMLAKGIQLAMQEFHRMEGEG</sequence>
<comment type="subcellular location">
    <subcellularLocation>
        <location evidence="7">Cytoplasm</location>
    </subcellularLocation>
</comment>
<dbReference type="GO" id="GO:0000049">
    <property type="term" value="F:tRNA binding"/>
    <property type="evidence" value="ECO:0007669"/>
    <property type="project" value="UniProtKB-UniRule"/>
</dbReference>